<dbReference type="SUPFAM" id="SSF49777">
    <property type="entry name" value="PEBP-like"/>
    <property type="match status" value="1"/>
</dbReference>
<protein>
    <recommendedName>
        <fullName evidence="5">PEBP-like protein</fullName>
    </recommendedName>
</protein>
<sequence>MFALSLLVSAALAPFVLGQNTSQTLAIEAIEANFNNSGIVPSLLATFAPTAVMTLSFQGTDGAVAPGQAFTDNTKVAPTPNLTITGGQYSATDLFTLAMVDAGPVGTDETKGQTRHWLVNGVTVTGDAAPFTVSIENGTAITEYAGPAPPANSGPHRYVIMLYSQPSSFQAPAGLNTANIGVSTYDFPAYVQDSHLGALVAATYFTVEAGTASFTPSATSAVVTSTLPAAASSAGSSATSSSSGSRATGSPTAGQNGSTSLSISLTAVFAAIAAVIVFN</sequence>
<proteinExistence type="predicted"/>
<dbReference type="EMBL" id="SGPM01000012">
    <property type="protein sequence ID" value="THH33007.1"/>
    <property type="molecule type" value="Genomic_DNA"/>
</dbReference>
<evidence type="ECO:0000313" key="4">
    <source>
        <dbReference type="Proteomes" id="UP000308730"/>
    </source>
</evidence>
<evidence type="ECO:0000256" key="1">
    <source>
        <dbReference type="SAM" id="MobiDB-lite"/>
    </source>
</evidence>
<evidence type="ECO:0000256" key="2">
    <source>
        <dbReference type="SAM" id="SignalP"/>
    </source>
</evidence>
<reference evidence="3 4" key="1">
    <citation type="submission" date="2019-02" db="EMBL/GenBank/DDBJ databases">
        <title>Genome sequencing of the rare red list fungi Antrodiella citrinella (Flaviporus citrinellus).</title>
        <authorList>
            <person name="Buettner E."/>
            <person name="Kellner H."/>
        </authorList>
    </citation>
    <scope>NUCLEOTIDE SEQUENCE [LARGE SCALE GENOMIC DNA]</scope>
    <source>
        <strain evidence="3 4">DSM 108506</strain>
    </source>
</reference>
<comment type="caution">
    <text evidence="3">The sequence shown here is derived from an EMBL/GenBank/DDBJ whole genome shotgun (WGS) entry which is preliminary data.</text>
</comment>
<feature type="signal peptide" evidence="2">
    <location>
        <begin position="1"/>
        <end position="18"/>
    </location>
</feature>
<evidence type="ECO:0008006" key="5">
    <source>
        <dbReference type="Google" id="ProtNLM"/>
    </source>
</evidence>
<keyword evidence="2" id="KW-0732">Signal</keyword>
<feature type="chain" id="PRO_5020326326" description="PEBP-like protein" evidence="2">
    <location>
        <begin position="19"/>
        <end position="279"/>
    </location>
</feature>
<dbReference type="PANTHER" id="PTHR11362:SF140">
    <property type="entry name" value="PEBP-LIKE PROTEIN"/>
    <property type="match status" value="1"/>
</dbReference>
<dbReference type="Gene3D" id="3.90.280.10">
    <property type="entry name" value="PEBP-like"/>
    <property type="match status" value="1"/>
</dbReference>
<dbReference type="Proteomes" id="UP000308730">
    <property type="component" value="Unassembled WGS sequence"/>
</dbReference>
<dbReference type="CDD" id="cd00866">
    <property type="entry name" value="PEBP_euk"/>
    <property type="match status" value="1"/>
</dbReference>
<dbReference type="InterPro" id="IPR036610">
    <property type="entry name" value="PEBP-like_sf"/>
</dbReference>
<feature type="compositionally biased region" description="Low complexity" evidence="1">
    <location>
        <begin position="232"/>
        <end position="254"/>
    </location>
</feature>
<keyword evidence="4" id="KW-1185">Reference proteome</keyword>
<name>A0A4S4N4H6_9APHY</name>
<dbReference type="PANTHER" id="PTHR11362">
    <property type="entry name" value="PHOSPHATIDYLETHANOLAMINE-BINDING PROTEIN"/>
    <property type="match status" value="1"/>
</dbReference>
<dbReference type="Pfam" id="PF01161">
    <property type="entry name" value="PBP"/>
    <property type="match status" value="1"/>
</dbReference>
<accession>A0A4S4N4H6</accession>
<organism evidence="3 4">
    <name type="scientific">Antrodiella citrinella</name>
    <dbReference type="NCBI Taxonomy" id="2447956"/>
    <lineage>
        <taxon>Eukaryota</taxon>
        <taxon>Fungi</taxon>
        <taxon>Dikarya</taxon>
        <taxon>Basidiomycota</taxon>
        <taxon>Agaricomycotina</taxon>
        <taxon>Agaricomycetes</taxon>
        <taxon>Polyporales</taxon>
        <taxon>Steccherinaceae</taxon>
        <taxon>Antrodiella</taxon>
    </lineage>
</organism>
<dbReference type="InterPro" id="IPR008914">
    <property type="entry name" value="PEBP"/>
</dbReference>
<gene>
    <name evidence="3" type="ORF">EUX98_g1230</name>
</gene>
<dbReference type="InterPro" id="IPR035810">
    <property type="entry name" value="PEBP_euk"/>
</dbReference>
<dbReference type="AlphaFoldDB" id="A0A4S4N4H6"/>
<feature type="region of interest" description="Disordered" evidence="1">
    <location>
        <begin position="232"/>
        <end position="257"/>
    </location>
</feature>
<dbReference type="OrthoDB" id="2506647at2759"/>
<evidence type="ECO:0000313" key="3">
    <source>
        <dbReference type="EMBL" id="THH33007.1"/>
    </source>
</evidence>